<evidence type="ECO:0000313" key="2">
    <source>
        <dbReference type="Proteomes" id="UP000093053"/>
    </source>
</evidence>
<proteinExistence type="predicted"/>
<reference evidence="1 2" key="1">
    <citation type="submission" date="2016-07" db="EMBL/GenBank/DDBJ databases">
        <title>Complete genome sequence of the Lentzea guizhouensis DHS C013.</title>
        <authorList>
            <person name="Cao C."/>
        </authorList>
    </citation>
    <scope>NUCLEOTIDE SEQUENCE [LARGE SCALE GENOMIC DNA]</scope>
    <source>
        <strain evidence="1 2">DHS C013</strain>
    </source>
</reference>
<dbReference type="Proteomes" id="UP000093053">
    <property type="component" value="Chromosome"/>
</dbReference>
<protein>
    <submittedName>
        <fullName evidence="1">Uncharacterized protein</fullName>
    </submittedName>
</protein>
<keyword evidence="2" id="KW-1185">Reference proteome</keyword>
<organism evidence="1 2">
    <name type="scientific">Lentzea guizhouensis</name>
    <dbReference type="NCBI Taxonomy" id="1586287"/>
    <lineage>
        <taxon>Bacteria</taxon>
        <taxon>Bacillati</taxon>
        <taxon>Actinomycetota</taxon>
        <taxon>Actinomycetes</taxon>
        <taxon>Pseudonocardiales</taxon>
        <taxon>Pseudonocardiaceae</taxon>
        <taxon>Lentzea</taxon>
    </lineage>
</organism>
<evidence type="ECO:0000313" key="1">
    <source>
        <dbReference type="EMBL" id="ANZ37119.1"/>
    </source>
</evidence>
<dbReference type="KEGG" id="led:BBK82_14655"/>
<gene>
    <name evidence="1" type="ORF">BBK82_14655</name>
</gene>
<dbReference type="RefSeq" id="WP_065915514.1">
    <property type="nucleotide sequence ID" value="NZ_CP016793.1"/>
</dbReference>
<dbReference type="AlphaFoldDB" id="A0A1B2HHD3"/>
<dbReference type="EMBL" id="CP016793">
    <property type="protein sequence ID" value="ANZ37119.1"/>
    <property type="molecule type" value="Genomic_DNA"/>
</dbReference>
<sequence>MFHWIAGTLILVWVASIAIIVTDEATSDSTEFSLFPDIKSSMAVATGGADAFKSTQSHYRGFFNICPLDDQDWKVVFSWSIVVPDVSTALPPLYLVVPADASQLNPEKQVLVAAKNRAENLDKDLGLIS</sequence>
<name>A0A1B2HHD3_9PSEU</name>
<accession>A0A1B2HHD3</accession>